<gene>
    <name evidence="1" type="ORF">COY98_03095</name>
</gene>
<dbReference type="Proteomes" id="UP000230732">
    <property type="component" value="Unassembled WGS sequence"/>
</dbReference>
<proteinExistence type="predicted"/>
<accession>A0A2M7Q5N8</accession>
<reference evidence="2" key="1">
    <citation type="submission" date="2017-09" db="EMBL/GenBank/DDBJ databases">
        <title>Depth-based differentiation of microbial function through sediment-hosted aquifers and enrichment of novel symbionts in the deep terrestrial subsurface.</title>
        <authorList>
            <person name="Probst A.J."/>
            <person name="Ladd B."/>
            <person name="Jarett J.K."/>
            <person name="Geller-Mcgrath D.E."/>
            <person name="Sieber C.M.K."/>
            <person name="Emerson J.B."/>
            <person name="Anantharaman K."/>
            <person name="Thomas B.C."/>
            <person name="Malmstrom R."/>
            <person name="Stieglmeier M."/>
            <person name="Klingl A."/>
            <person name="Woyke T."/>
            <person name="Ryan C.M."/>
            <person name="Banfield J.F."/>
        </authorList>
    </citation>
    <scope>NUCLEOTIDE SEQUENCE [LARGE SCALE GENOMIC DNA]</scope>
</reference>
<dbReference type="AlphaFoldDB" id="A0A2M7Q5N8"/>
<name>A0A2M7Q5N8_9BACT</name>
<sequence>LQNDYLLGTHSSIEISRFNDNPYIPGQRTEYSKYSKQINSINKQTQDISWYDVTILSEPQDFSNLVILDKEYFLSKLSEAFKKEAYLFQKIVSLKV</sequence>
<dbReference type="EMBL" id="PFKX01000043">
    <property type="protein sequence ID" value="PIY58380.1"/>
    <property type="molecule type" value="Genomic_DNA"/>
</dbReference>
<evidence type="ECO:0000313" key="2">
    <source>
        <dbReference type="Proteomes" id="UP000230732"/>
    </source>
</evidence>
<protein>
    <submittedName>
        <fullName evidence="1">Uncharacterized protein</fullName>
    </submittedName>
</protein>
<evidence type="ECO:0000313" key="1">
    <source>
        <dbReference type="EMBL" id="PIY58380.1"/>
    </source>
</evidence>
<feature type="non-terminal residue" evidence="1">
    <location>
        <position position="1"/>
    </location>
</feature>
<organism evidence="1 2">
    <name type="scientific">Candidatus Yonathbacteria bacterium CG_4_10_14_0_8_um_filter_43_17</name>
    <dbReference type="NCBI Taxonomy" id="1975099"/>
    <lineage>
        <taxon>Bacteria</taxon>
        <taxon>Candidatus Yonathiibacteriota</taxon>
    </lineage>
</organism>
<comment type="caution">
    <text evidence="1">The sequence shown here is derived from an EMBL/GenBank/DDBJ whole genome shotgun (WGS) entry which is preliminary data.</text>
</comment>